<comment type="caution">
    <text evidence="1">The sequence shown here is derived from an EMBL/GenBank/DDBJ whole genome shotgun (WGS) entry which is preliminary data.</text>
</comment>
<protein>
    <submittedName>
        <fullName evidence="1">Uncharacterized protein</fullName>
    </submittedName>
</protein>
<name>A0ACB9L3N7_9MYRT</name>
<keyword evidence="2" id="KW-1185">Reference proteome</keyword>
<evidence type="ECO:0000313" key="1">
    <source>
        <dbReference type="EMBL" id="KAI4304421.1"/>
    </source>
</evidence>
<accession>A0ACB9L3N7</accession>
<sequence length="180" mass="20589">MARVMRILSGLRNKKKKKQLHILQGLALANSKFLHNDHAAQALKGSHSLKVRRDSIILGYLLYICNLKFKLEAARRDYRRLMALKKQYLSLLESANMKPKVAVKKAGRGYYEVKVTSERKEDMLVSTLEAFEIVGLDVLWARVSSGHFFYMDAFAVARDQRDMDAYAVAQAILKALEKQD</sequence>
<organism evidence="1 2">
    <name type="scientific">Melastoma candidum</name>
    <dbReference type="NCBI Taxonomy" id="119954"/>
    <lineage>
        <taxon>Eukaryota</taxon>
        <taxon>Viridiplantae</taxon>
        <taxon>Streptophyta</taxon>
        <taxon>Embryophyta</taxon>
        <taxon>Tracheophyta</taxon>
        <taxon>Spermatophyta</taxon>
        <taxon>Magnoliopsida</taxon>
        <taxon>eudicotyledons</taxon>
        <taxon>Gunneridae</taxon>
        <taxon>Pentapetalae</taxon>
        <taxon>rosids</taxon>
        <taxon>malvids</taxon>
        <taxon>Myrtales</taxon>
        <taxon>Melastomataceae</taxon>
        <taxon>Melastomatoideae</taxon>
        <taxon>Melastomateae</taxon>
        <taxon>Melastoma</taxon>
    </lineage>
</organism>
<proteinExistence type="predicted"/>
<gene>
    <name evidence="1" type="ORF">MLD38_039935</name>
</gene>
<dbReference type="EMBL" id="CM042891">
    <property type="protein sequence ID" value="KAI4304421.1"/>
    <property type="molecule type" value="Genomic_DNA"/>
</dbReference>
<reference evidence="2" key="1">
    <citation type="journal article" date="2023" name="Front. Plant Sci.">
        <title>Chromosomal-level genome assembly of Melastoma candidum provides insights into trichome evolution.</title>
        <authorList>
            <person name="Zhong Y."/>
            <person name="Wu W."/>
            <person name="Sun C."/>
            <person name="Zou P."/>
            <person name="Liu Y."/>
            <person name="Dai S."/>
            <person name="Zhou R."/>
        </authorList>
    </citation>
    <scope>NUCLEOTIDE SEQUENCE [LARGE SCALE GENOMIC DNA]</scope>
</reference>
<dbReference type="Proteomes" id="UP001057402">
    <property type="component" value="Chromosome 12"/>
</dbReference>
<evidence type="ECO:0000313" key="2">
    <source>
        <dbReference type="Proteomes" id="UP001057402"/>
    </source>
</evidence>